<dbReference type="AlphaFoldDB" id="A0A2S5T367"/>
<comment type="caution">
    <text evidence="2">The sequence shown here is derived from an EMBL/GenBank/DDBJ whole genome shotgun (WGS) entry which is preliminary data.</text>
</comment>
<protein>
    <submittedName>
        <fullName evidence="2">YkgJ family cysteine cluster protein</fullName>
    </submittedName>
</protein>
<reference evidence="3 5" key="2">
    <citation type="submission" date="2019-03" db="EMBL/GenBank/DDBJ databases">
        <title>Genomic Encyclopedia of Type Strains, Phase IV (KMG-IV): sequencing the most valuable type-strain genomes for metagenomic binning, comparative biology and taxonomic classification.</title>
        <authorList>
            <person name="Goeker M."/>
        </authorList>
    </citation>
    <scope>NUCLEOTIDE SEQUENCE [LARGE SCALE GENOMIC DNA]</scope>
    <source>
        <strain evidence="3 5">DSM 15264</strain>
    </source>
</reference>
<dbReference type="EMBL" id="PSNY01000012">
    <property type="protein sequence ID" value="PPE69396.1"/>
    <property type="molecule type" value="Genomic_DNA"/>
</dbReference>
<organism evidence="2 4">
    <name type="scientific">Caldimonas thermodepolymerans</name>
    <dbReference type="NCBI Taxonomy" id="215580"/>
    <lineage>
        <taxon>Bacteria</taxon>
        <taxon>Pseudomonadati</taxon>
        <taxon>Pseudomonadota</taxon>
        <taxon>Betaproteobacteria</taxon>
        <taxon>Burkholderiales</taxon>
        <taxon>Sphaerotilaceae</taxon>
        <taxon>Caldimonas</taxon>
    </lineage>
</organism>
<feature type="region of interest" description="Disordered" evidence="1">
    <location>
        <begin position="1"/>
        <end position="20"/>
    </location>
</feature>
<dbReference type="OrthoDB" id="196483at2"/>
<feature type="compositionally biased region" description="Polar residues" evidence="1">
    <location>
        <begin position="1"/>
        <end position="12"/>
    </location>
</feature>
<evidence type="ECO:0000313" key="5">
    <source>
        <dbReference type="Proteomes" id="UP000294772"/>
    </source>
</evidence>
<evidence type="ECO:0000313" key="2">
    <source>
        <dbReference type="EMBL" id="PPE69396.1"/>
    </source>
</evidence>
<dbReference type="EMBL" id="SLXF01000006">
    <property type="protein sequence ID" value="TCP06633.1"/>
    <property type="molecule type" value="Genomic_DNA"/>
</dbReference>
<dbReference type="RefSeq" id="WP_104357924.1">
    <property type="nucleotide sequence ID" value="NZ_CALFFA010000034.1"/>
</dbReference>
<evidence type="ECO:0000256" key="1">
    <source>
        <dbReference type="SAM" id="MobiDB-lite"/>
    </source>
</evidence>
<name>A0A2S5T367_9BURK</name>
<dbReference type="Pfam" id="PF03692">
    <property type="entry name" value="CxxCxxCC"/>
    <property type="match status" value="1"/>
</dbReference>
<reference evidence="2 4" key="1">
    <citation type="submission" date="2018-02" db="EMBL/GenBank/DDBJ databases">
        <title>Reclassifiation of [Polyangium] brachysporum DSM 7029 as Guopingzhaonella breviflexa gen. nov., sp. nov., a member of the family Comamonadaceae.</title>
        <authorList>
            <person name="Tang B."/>
        </authorList>
    </citation>
    <scope>NUCLEOTIDE SEQUENCE [LARGE SCALE GENOMIC DNA]</scope>
    <source>
        <strain evidence="2 4">DSM 15344</strain>
    </source>
</reference>
<gene>
    <name evidence="2" type="ORF">C1702_11875</name>
    <name evidence="3" type="ORF">EV676_106117</name>
</gene>
<dbReference type="Proteomes" id="UP000239406">
    <property type="component" value="Unassembled WGS sequence"/>
</dbReference>
<accession>A0A2S5T367</accession>
<sequence>MSSSTTGSTSCNADDAAGAGPAEASNPCLTCGACCARFRVSFYWSEADDAPGGWVPSGLTVRISPHLRAMRGTEAGQRRCEALEGCLGERVACRIYLQRPSPCRDFPWHGEHGRANPRCNAAREGLGLPPLPDPAWEGPLAA</sequence>
<proteinExistence type="predicted"/>
<evidence type="ECO:0000313" key="4">
    <source>
        <dbReference type="Proteomes" id="UP000239406"/>
    </source>
</evidence>
<dbReference type="InterPro" id="IPR005358">
    <property type="entry name" value="Puta_zinc/iron-chelating_dom"/>
</dbReference>
<dbReference type="Proteomes" id="UP000294772">
    <property type="component" value="Unassembled WGS sequence"/>
</dbReference>
<keyword evidence="4" id="KW-1185">Reference proteome</keyword>
<evidence type="ECO:0000313" key="3">
    <source>
        <dbReference type="EMBL" id="TCP06633.1"/>
    </source>
</evidence>